<sequence length="116" mass="12897">MTDNWREAVNQTINTAKIEDINQYVAPSSSLIGSPIDAFYATTQDILNVANPDWLHQHPSMGTLLLVGLISASENYLLKIMVGYEQVNAIKLRDIVGWVGATTRDCPYPPYKKSLT</sequence>
<gene>
    <name evidence="1" type="ORF">PN36_21890</name>
</gene>
<dbReference type="Proteomes" id="UP000030428">
    <property type="component" value="Unassembled WGS sequence"/>
</dbReference>
<organism evidence="1 2">
    <name type="scientific">Candidatus Thiomargarita nelsonii</name>
    <dbReference type="NCBI Taxonomy" id="1003181"/>
    <lineage>
        <taxon>Bacteria</taxon>
        <taxon>Pseudomonadati</taxon>
        <taxon>Pseudomonadota</taxon>
        <taxon>Gammaproteobacteria</taxon>
        <taxon>Thiotrichales</taxon>
        <taxon>Thiotrichaceae</taxon>
        <taxon>Thiomargarita</taxon>
    </lineage>
</organism>
<protein>
    <submittedName>
        <fullName evidence="1">Uncharacterized protein</fullName>
    </submittedName>
</protein>
<evidence type="ECO:0000313" key="2">
    <source>
        <dbReference type="Proteomes" id="UP000030428"/>
    </source>
</evidence>
<name>A0A0A6PC32_9GAMM</name>
<accession>A0A0A6PC32</accession>
<keyword evidence="2" id="KW-1185">Reference proteome</keyword>
<proteinExistence type="predicted"/>
<comment type="caution">
    <text evidence="1">The sequence shown here is derived from an EMBL/GenBank/DDBJ whole genome shotgun (WGS) entry which is preliminary data.</text>
</comment>
<dbReference type="EMBL" id="JSZA02000099">
    <property type="protein sequence ID" value="KHD08345.1"/>
    <property type="molecule type" value="Genomic_DNA"/>
</dbReference>
<reference evidence="1 2" key="1">
    <citation type="journal article" date="2016" name="Front. Microbiol.">
        <title>Single-Cell (Meta-)Genomics of a Dimorphic Candidatus Thiomargarita nelsonii Reveals Genomic Plasticity.</title>
        <authorList>
            <person name="Flood B.E."/>
            <person name="Fliss P."/>
            <person name="Jones D.S."/>
            <person name="Dick G.J."/>
            <person name="Jain S."/>
            <person name="Kaster A.K."/>
            <person name="Winkel M."/>
            <person name="Mussmann M."/>
            <person name="Bailey J."/>
        </authorList>
    </citation>
    <scope>NUCLEOTIDE SEQUENCE [LARGE SCALE GENOMIC DNA]</scope>
    <source>
        <strain evidence="1">Hydrate Ridge</strain>
    </source>
</reference>
<evidence type="ECO:0000313" key="1">
    <source>
        <dbReference type="EMBL" id="KHD08345.1"/>
    </source>
</evidence>
<dbReference type="AlphaFoldDB" id="A0A0A6PC32"/>